<accession>A0AAV5VQ91</accession>
<dbReference type="EMBL" id="BTSY01000003">
    <property type="protein sequence ID" value="GMT20830.1"/>
    <property type="molecule type" value="Genomic_DNA"/>
</dbReference>
<name>A0AAV5VQ91_9BILA</name>
<dbReference type="Pfam" id="PF00646">
    <property type="entry name" value="F-box"/>
    <property type="match status" value="1"/>
</dbReference>
<evidence type="ECO:0000313" key="2">
    <source>
        <dbReference type="EMBL" id="GMT20830.1"/>
    </source>
</evidence>
<proteinExistence type="predicted"/>
<gene>
    <name evidence="2" type="ORF">PFISCL1PPCAC_12127</name>
</gene>
<feature type="non-terminal residue" evidence="2">
    <location>
        <position position="98"/>
    </location>
</feature>
<feature type="domain" description="F-box" evidence="1">
    <location>
        <begin position="55"/>
        <end position="98"/>
    </location>
</feature>
<dbReference type="AlphaFoldDB" id="A0AAV5VQ91"/>
<reference evidence="2" key="1">
    <citation type="submission" date="2023-10" db="EMBL/GenBank/DDBJ databases">
        <title>Genome assembly of Pristionchus species.</title>
        <authorList>
            <person name="Yoshida K."/>
            <person name="Sommer R.J."/>
        </authorList>
    </citation>
    <scope>NUCLEOTIDE SEQUENCE</scope>
    <source>
        <strain evidence="2">RS5133</strain>
    </source>
</reference>
<sequence>MDKESNEPEIIPLGSTKDAVVRCEMDDVIKNCAVSSIQSDQKIDMNKQVTNRTSLLDLPPELHVRIIEASNLALKDRVNLRASCKSTESAVASSDFWV</sequence>
<protein>
    <recommendedName>
        <fullName evidence="1">F-box domain-containing protein</fullName>
    </recommendedName>
</protein>
<organism evidence="2 3">
    <name type="scientific">Pristionchus fissidentatus</name>
    <dbReference type="NCBI Taxonomy" id="1538716"/>
    <lineage>
        <taxon>Eukaryota</taxon>
        <taxon>Metazoa</taxon>
        <taxon>Ecdysozoa</taxon>
        <taxon>Nematoda</taxon>
        <taxon>Chromadorea</taxon>
        <taxon>Rhabditida</taxon>
        <taxon>Rhabditina</taxon>
        <taxon>Diplogasteromorpha</taxon>
        <taxon>Diplogasteroidea</taxon>
        <taxon>Neodiplogasteridae</taxon>
        <taxon>Pristionchus</taxon>
    </lineage>
</organism>
<dbReference type="InterPro" id="IPR001810">
    <property type="entry name" value="F-box_dom"/>
</dbReference>
<comment type="caution">
    <text evidence="2">The sequence shown here is derived from an EMBL/GenBank/DDBJ whole genome shotgun (WGS) entry which is preliminary data.</text>
</comment>
<keyword evidence="3" id="KW-1185">Reference proteome</keyword>
<dbReference type="Proteomes" id="UP001432322">
    <property type="component" value="Unassembled WGS sequence"/>
</dbReference>
<evidence type="ECO:0000313" key="3">
    <source>
        <dbReference type="Proteomes" id="UP001432322"/>
    </source>
</evidence>
<evidence type="ECO:0000259" key="1">
    <source>
        <dbReference type="Pfam" id="PF00646"/>
    </source>
</evidence>